<keyword evidence="7 12" id="KW-1133">Transmembrane helix</keyword>
<feature type="transmembrane region" description="Helical" evidence="12">
    <location>
        <begin position="6"/>
        <end position="27"/>
    </location>
</feature>
<accession>A0A342LD52</accession>
<keyword evidence="9 11" id="KW-0496">Mitochondrion</keyword>
<evidence type="ECO:0000256" key="12">
    <source>
        <dbReference type="SAM" id="Phobius"/>
    </source>
</evidence>
<keyword evidence="8 11" id="KW-0406">Ion transport</keyword>
<evidence type="ECO:0000256" key="8">
    <source>
        <dbReference type="ARBA" id="ARBA00023065"/>
    </source>
</evidence>
<evidence type="ECO:0000256" key="1">
    <source>
        <dbReference type="ARBA" id="ARBA00004304"/>
    </source>
</evidence>
<dbReference type="AlphaFoldDB" id="A0A342LD52"/>
<dbReference type="EMBL" id="KU174946">
    <property type="protein sequence ID" value="ANP26537.1"/>
    <property type="molecule type" value="Genomic_DNA"/>
</dbReference>
<name>A0A342LD52_ELYTI</name>
<evidence type="ECO:0000256" key="5">
    <source>
        <dbReference type="ARBA" id="ARBA00022692"/>
    </source>
</evidence>
<dbReference type="Pfam" id="PF00895">
    <property type="entry name" value="ATP-synt_8"/>
    <property type="match status" value="1"/>
</dbReference>
<dbReference type="GO" id="GO:0031966">
    <property type="term" value="C:mitochondrial membrane"/>
    <property type="evidence" value="ECO:0007669"/>
    <property type="project" value="UniProtKB-SubCell"/>
</dbReference>
<protein>
    <recommendedName>
        <fullName evidence="11">ATP synthase complex subunit 8</fullName>
    </recommendedName>
</protein>
<keyword evidence="5 11" id="KW-0812">Transmembrane</keyword>
<dbReference type="GeneID" id="33865877"/>
<organism evidence="13">
    <name type="scientific">Elysia timida</name>
    <name type="common">Sea slug</name>
    <dbReference type="NCBI Taxonomy" id="154625"/>
    <lineage>
        <taxon>Eukaryota</taxon>
        <taxon>Metazoa</taxon>
        <taxon>Spiralia</taxon>
        <taxon>Lophotrochozoa</taxon>
        <taxon>Mollusca</taxon>
        <taxon>Gastropoda</taxon>
        <taxon>Heterobranchia</taxon>
        <taxon>Euthyneura</taxon>
        <taxon>Panpulmonata</taxon>
        <taxon>Sacoglossa</taxon>
        <taxon>Placobranchoidea</taxon>
        <taxon>Plakobranchidae</taxon>
        <taxon>Elysia</taxon>
    </lineage>
</organism>
<dbReference type="GO" id="GO:0015078">
    <property type="term" value="F:proton transmembrane transporter activity"/>
    <property type="evidence" value="ECO:0007669"/>
    <property type="project" value="InterPro"/>
</dbReference>
<gene>
    <name evidence="13" type="primary">ATP8</name>
</gene>
<keyword evidence="3 11" id="KW-0813">Transport</keyword>
<dbReference type="InterPro" id="IPR001421">
    <property type="entry name" value="ATP8_metazoa"/>
</dbReference>
<evidence type="ECO:0000256" key="10">
    <source>
        <dbReference type="ARBA" id="ARBA00023136"/>
    </source>
</evidence>
<dbReference type="GO" id="GO:0045259">
    <property type="term" value="C:proton-transporting ATP synthase complex"/>
    <property type="evidence" value="ECO:0007669"/>
    <property type="project" value="UniProtKB-KW"/>
</dbReference>
<evidence type="ECO:0000256" key="7">
    <source>
        <dbReference type="ARBA" id="ARBA00022989"/>
    </source>
</evidence>
<keyword evidence="4 11" id="KW-0138">CF(0)</keyword>
<dbReference type="RefSeq" id="YP_009408670.1">
    <property type="nucleotide sequence ID" value="NC_035490.1"/>
</dbReference>
<sequence>MPQLSPMVGVFTFLLTNLAFVIVIMSVRTSFNVTNFMESSYQKSSAFKGFS</sequence>
<reference evidence="13" key="1">
    <citation type="journal article" date="2017" name="Genome Biol. Evol.">
        <title>Mitochondrial Genome Assemblies of Elysia timida and Elysia cornigera and the Response of Mitochondrion-Associated Metabolism during Starvation.</title>
        <authorList>
            <person name="Rauch C."/>
            <person name="Christa G."/>
            <person name="de Vries J."/>
            <person name="Woehle C."/>
            <person name="Gould S.B."/>
        </authorList>
    </citation>
    <scope>NUCLEOTIDE SEQUENCE</scope>
</reference>
<evidence type="ECO:0000256" key="9">
    <source>
        <dbReference type="ARBA" id="ARBA00023128"/>
    </source>
</evidence>
<evidence type="ECO:0000256" key="6">
    <source>
        <dbReference type="ARBA" id="ARBA00022781"/>
    </source>
</evidence>
<keyword evidence="10 12" id="KW-0472">Membrane</keyword>
<keyword evidence="6 11" id="KW-0375">Hydrogen ion transport</keyword>
<dbReference type="CTD" id="4509"/>
<evidence type="ECO:0000256" key="11">
    <source>
        <dbReference type="RuleBase" id="RU003661"/>
    </source>
</evidence>
<evidence type="ECO:0000256" key="3">
    <source>
        <dbReference type="ARBA" id="ARBA00022448"/>
    </source>
</evidence>
<proteinExistence type="inferred from homology"/>
<dbReference type="GO" id="GO:0015986">
    <property type="term" value="P:proton motive force-driven ATP synthesis"/>
    <property type="evidence" value="ECO:0007669"/>
    <property type="project" value="InterPro"/>
</dbReference>
<evidence type="ECO:0000256" key="2">
    <source>
        <dbReference type="ARBA" id="ARBA00008892"/>
    </source>
</evidence>
<evidence type="ECO:0000256" key="4">
    <source>
        <dbReference type="ARBA" id="ARBA00022547"/>
    </source>
</evidence>
<evidence type="ECO:0000313" key="13">
    <source>
        <dbReference type="EMBL" id="ANP26537.1"/>
    </source>
</evidence>
<comment type="subcellular location">
    <subcellularLocation>
        <location evidence="1 11">Mitochondrion membrane</location>
        <topology evidence="1 11">Single-pass membrane protein</topology>
    </subcellularLocation>
</comment>
<geneLocation type="mitochondrion" evidence="13"/>
<comment type="similarity">
    <text evidence="2 11">Belongs to the ATPase protein 8 family.</text>
</comment>